<accession>A0A5B0R6C6</accession>
<dbReference type="AlphaFoldDB" id="A0A5B0R6C6"/>
<evidence type="ECO:0000259" key="2">
    <source>
        <dbReference type="Pfam" id="PF18802"/>
    </source>
</evidence>
<evidence type="ECO:0000313" key="3">
    <source>
        <dbReference type="EMBL" id="KAA1121090.1"/>
    </source>
</evidence>
<dbReference type="Proteomes" id="UP000325313">
    <property type="component" value="Unassembled WGS sequence"/>
</dbReference>
<organism evidence="3 4">
    <name type="scientific">Puccinia graminis f. sp. tritici</name>
    <dbReference type="NCBI Taxonomy" id="56615"/>
    <lineage>
        <taxon>Eukaryota</taxon>
        <taxon>Fungi</taxon>
        <taxon>Dikarya</taxon>
        <taxon>Basidiomycota</taxon>
        <taxon>Pucciniomycotina</taxon>
        <taxon>Pucciniomycetes</taxon>
        <taxon>Pucciniales</taxon>
        <taxon>Pucciniaceae</taxon>
        <taxon>Puccinia</taxon>
    </lineage>
</organism>
<dbReference type="Pfam" id="PF18802">
    <property type="entry name" value="CxC1"/>
    <property type="match status" value="1"/>
</dbReference>
<feature type="region of interest" description="Disordered" evidence="1">
    <location>
        <begin position="43"/>
        <end position="63"/>
    </location>
</feature>
<gene>
    <name evidence="3" type="ORF">PGTUg99_011085</name>
</gene>
<dbReference type="EMBL" id="VDEP01000239">
    <property type="protein sequence ID" value="KAA1121090.1"/>
    <property type="molecule type" value="Genomic_DNA"/>
</dbReference>
<dbReference type="InterPro" id="IPR041320">
    <property type="entry name" value="CxC1"/>
</dbReference>
<protein>
    <recommendedName>
        <fullName evidence="2">CxC1-like cysteine cluster associated with KDZ transposases domain-containing protein</fullName>
    </recommendedName>
</protein>
<comment type="caution">
    <text evidence="3">The sequence shown here is derived from an EMBL/GenBank/DDBJ whole genome shotgun (WGS) entry which is preliminary data.</text>
</comment>
<sequence>MSHNLYKFHYGCQLPSIESRSQKTIRLAFEKRTAAEIGQRLKRTINRNRQNQQNNTSQSGAANHHDIQADDFDNEHNELGFNETSLWEDYEHVLNDEDEASRARMRLLHQELLQQQKDRNWKDILDALFPTYLHMKKLTANWTLPSAFDNFSALVCSCSTDKYKSREIDLVDLMDPVHLLANGYLASTPVFPQTAFSLRLLNFYDLLWNICNAHTTPFAKVLQRWNETMSPRLCVKNQSKLQSMQQNLIQTVTSATRQDVLAQRSCPACFGVSLPSNDPMAAPDDSKVFVCLDGNFQHRHHLQASKNYIEVERQPLFVQPQDLEVCNTEIREAELAKRVSQKAIAAQNSTKLQMTDEMQAHGKAVMTLACLAVAAATTL</sequence>
<reference evidence="3 4" key="1">
    <citation type="submission" date="2019-05" db="EMBL/GenBank/DDBJ databases">
        <title>Emergence of the Ug99 lineage of the wheat stem rust pathogen through somatic hybridization.</title>
        <authorList>
            <person name="Li F."/>
            <person name="Upadhyaya N.M."/>
            <person name="Sperschneider J."/>
            <person name="Matny O."/>
            <person name="Nguyen-Phuc H."/>
            <person name="Mago R."/>
            <person name="Raley C."/>
            <person name="Miller M.E."/>
            <person name="Silverstein K.A.T."/>
            <person name="Henningsen E."/>
            <person name="Hirsch C.D."/>
            <person name="Visser B."/>
            <person name="Pretorius Z.A."/>
            <person name="Steffenson B.J."/>
            <person name="Schwessinger B."/>
            <person name="Dodds P.N."/>
            <person name="Figueroa M."/>
        </authorList>
    </citation>
    <scope>NUCLEOTIDE SEQUENCE [LARGE SCALE GENOMIC DNA]</scope>
    <source>
        <strain evidence="3 4">Ug99</strain>
    </source>
</reference>
<proteinExistence type="predicted"/>
<evidence type="ECO:0000256" key="1">
    <source>
        <dbReference type="SAM" id="MobiDB-lite"/>
    </source>
</evidence>
<name>A0A5B0R6C6_PUCGR</name>
<dbReference type="PANTHER" id="PTHR33096">
    <property type="entry name" value="CXC2 DOMAIN-CONTAINING PROTEIN"/>
    <property type="match status" value="1"/>
</dbReference>
<evidence type="ECO:0000313" key="4">
    <source>
        <dbReference type="Proteomes" id="UP000325313"/>
    </source>
</evidence>
<feature type="domain" description="CxC1-like cysteine cluster associated with KDZ transposases" evidence="2">
    <location>
        <begin position="141"/>
        <end position="230"/>
    </location>
</feature>
<dbReference type="PANTHER" id="PTHR33096:SF1">
    <property type="entry name" value="CXC1-LIKE CYSTEINE CLUSTER ASSOCIATED WITH KDZ TRANSPOSASES DOMAIN-CONTAINING PROTEIN"/>
    <property type="match status" value="1"/>
</dbReference>